<feature type="non-terminal residue" evidence="1">
    <location>
        <position position="1"/>
    </location>
</feature>
<dbReference type="Proteomes" id="UP000281084">
    <property type="component" value="Unassembled WGS sequence"/>
</dbReference>
<protein>
    <submittedName>
        <fullName evidence="1">Uncharacterized protein</fullName>
    </submittedName>
</protein>
<proteinExistence type="predicted"/>
<comment type="caution">
    <text evidence="1">The sequence shown here is derived from an EMBL/GenBank/DDBJ whole genome shotgun (WGS) entry which is preliminary data.</text>
</comment>
<dbReference type="EMBL" id="RAXZ01000126">
    <property type="protein sequence ID" value="RKG45684.1"/>
    <property type="molecule type" value="Genomic_DNA"/>
</dbReference>
<reference evidence="1 2" key="1">
    <citation type="submission" date="2018-09" db="EMBL/GenBank/DDBJ databases">
        <title>The draft genome of Acinetobacter spp. strains.</title>
        <authorList>
            <person name="Qin J."/>
            <person name="Feng Y."/>
            <person name="Zong Z."/>
        </authorList>
    </citation>
    <scope>NUCLEOTIDE SEQUENCE [LARGE SCALE GENOMIC DNA]</scope>
    <source>
        <strain evidence="1 2">WCHAc060002</strain>
    </source>
</reference>
<accession>A0A3A8FSX4</accession>
<sequence>DLNALASAQASIDAINAKEIELKNNRDIRIAELNNATTGSGQVAESAYSRASAAAKLFGVDLDVSLNKVSKSFSSSGNELEGFKNRLSEAGITGMQAGDVTY</sequence>
<name>A0A3A8FSX4_9GAMM</name>
<gene>
    <name evidence="1" type="ORF">D7V64_17600</name>
</gene>
<dbReference type="AlphaFoldDB" id="A0A3A8FSX4"/>
<organism evidence="1 2">
    <name type="scientific">Acinetobacter cumulans</name>
    <dbReference type="NCBI Taxonomy" id="2136182"/>
    <lineage>
        <taxon>Bacteria</taxon>
        <taxon>Pseudomonadati</taxon>
        <taxon>Pseudomonadota</taxon>
        <taxon>Gammaproteobacteria</taxon>
        <taxon>Moraxellales</taxon>
        <taxon>Moraxellaceae</taxon>
        <taxon>Acinetobacter</taxon>
    </lineage>
</organism>
<evidence type="ECO:0000313" key="1">
    <source>
        <dbReference type="EMBL" id="RKG45684.1"/>
    </source>
</evidence>
<evidence type="ECO:0000313" key="2">
    <source>
        <dbReference type="Proteomes" id="UP000281084"/>
    </source>
</evidence>
<feature type="non-terminal residue" evidence="1">
    <location>
        <position position="102"/>
    </location>
</feature>